<dbReference type="SUPFAM" id="SSF54928">
    <property type="entry name" value="RNA-binding domain, RBD"/>
    <property type="match status" value="1"/>
</dbReference>
<dbReference type="InterPro" id="IPR018222">
    <property type="entry name" value="Nuclear_transport_factor_2_euk"/>
</dbReference>
<keyword evidence="7" id="KW-1185">Reference proteome</keyword>
<gene>
    <name evidence="6" type="ORF">ACH5RR_030438</name>
</gene>
<dbReference type="InterPro" id="IPR002075">
    <property type="entry name" value="NTF2_dom"/>
</dbReference>
<dbReference type="InterPro" id="IPR039539">
    <property type="entry name" value="Ras_GTPase_bind_prot"/>
</dbReference>
<dbReference type="CDD" id="cd00780">
    <property type="entry name" value="NTF2"/>
    <property type="match status" value="1"/>
</dbReference>
<dbReference type="Pfam" id="PF02136">
    <property type="entry name" value="NTF2"/>
    <property type="match status" value="1"/>
</dbReference>
<keyword evidence="1 2" id="KW-0694">RNA-binding</keyword>
<dbReference type="SUPFAM" id="SSF54427">
    <property type="entry name" value="NTF2-like"/>
    <property type="match status" value="1"/>
</dbReference>
<evidence type="ECO:0000313" key="7">
    <source>
        <dbReference type="Proteomes" id="UP001630127"/>
    </source>
</evidence>
<feature type="compositionally biased region" description="Low complexity" evidence="3">
    <location>
        <begin position="249"/>
        <end position="263"/>
    </location>
</feature>
<reference evidence="6 7" key="1">
    <citation type="submission" date="2024-11" db="EMBL/GenBank/DDBJ databases">
        <title>A near-complete genome assembly of Cinchona calisaya.</title>
        <authorList>
            <person name="Lian D.C."/>
            <person name="Zhao X.W."/>
            <person name="Wei L."/>
        </authorList>
    </citation>
    <scope>NUCLEOTIDE SEQUENCE [LARGE SCALE GENOMIC DNA]</scope>
    <source>
        <tissue evidence="6">Nenye</tissue>
    </source>
</reference>
<evidence type="ECO:0000256" key="1">
    <source>
        <dbReference type="ARBA" id="ARBA00022884"/>
    </source>
</evidence>
<dbReference type="Gene3D" id="3.30.70.330">
    <property type="match status" value="1"/>
</dbReference>
<feature type="domain" description="RRM" evidence="4">
    <location>
        <begin position="298"/>
        <end position="374"/>
    </location>
</feature>
<dbReference type="InterPro" id="IPR000504">
    <property type="entry name" value="RRM_dom"/>
</dbReference>
<protein>
    <submittedName>
        <fullName evidence="6">Uncharacterized protein</fullName>
    </submittedName>
</protein>
<evidence type="ECO:0000256" key="3">
    <source>
        <dbReference type="SAM" id="MobiDB-lite"/>
    </source>
</evidence>
<evidence type="ECO:0000259" key="4">
    <source>
        <dbReference type="PROSITE" id="PS50102"/>
    </source>
</evidence>
<dbReference type="Proteomes" id="UP001630127">
    <property type="component" value="Unassembled WGS sequence"/>
</dbReference>
<accession>A0ABD2YYW2</accession>
<feature type="compositionally biased region" description="Polar residues" evidence="3">
    <location>
        <begin position="377"/>
        <end position="394"/>
    </location>
</feature>
<dbReference type="SMART" id="SM00360">
    <property type="entry name" value="RRM"/>
    <property type="match status" value="1"/>
</dbReference>
<feature type="region of interest" description="Disordered" evidence="3">
    <location>
        <begin position="375"/>
        <end position="394"/>
    </location>
</feature>
<evidence type="ECO:0000256" key="2">
    <source>
        <dbReference type="PROSITE-ProRule" id="PRU00176"/>
    </source>
</evidence>
<dbReference type="Pfam" id="PF00076">
    <property type="entry name" value="RRM_1"/>
    <property type="match status" value="1"/>
</dbReference>
<proteinExistence type="predicted"/>
<dbReference type="InterPro" id="IPR032710">
    <property type="entry name" value="NTF2-like_dom_sf"/>
</dbReference>
<dbReference type="InterPro" id="IPR012677">
    <property type="entry name" value="Nucleotide-bd_a/b_plait_sf"/>
</dbReference>
<dbReference type="EMBL" id="JBJUIK010000012">
    <property type="protein sequence ID" value="KAL3511037.1"/>
    <property type="molecule type" value="Genomic_DNA"/>
</dbReference>
<feature type="region of interest" description="Disordered" evidence="3">
    <location>
        <begin position="249"/>
        <end position="288"/>
    </location>
</feature>
<comment type="caution">
    <text evidence="6">The sequence shown here is derived from an EMBL/GenBank/DDBJ whole genome shotgun (WGS) entry which is preliminary data.</text>
</comment>
<dbReference type="PANTHER" id="PTHR10693:SF52">
    <property type="entry name" value="RAS GTPASE-ACTIVATING BINDING-LIKE PROTEIN"/>
    <property type="match status" value="1"/>
</dbReference>
<sequence>MTIQESEETLPGEELDAQAVANAFVNQYYMILHKSPELLHRFYKDQSVLDWPELDGSMTSVTTMQGINDKIMSSDYKGCFVEIINAYAQDSLMEGVIVAVTGWFIAKDKERKIFCQTFFLAKQEKGYFVSNDIFQFVDAQESLNSPVAGDCNENATNAPLSSDPEPADVPAQAKPEKMSSCTEAVDNPENLSKVTEAAAEVPDLSISPSQNVKHDSLKISYASVVAKESKIESPTNNSGHRIIRVAATANQQSAASSPPVSNSLTKGQTSSVKSLTENNNSSNKSGNDTVHAEAVLSKTVYIQNLPTDITKNELVDAVKKFGQVRLGSVQLRTFEDGFCFGFVEFESPSSAESAVEAHNITVRGYEARISYKKSGNRAGNGTRTSGGFRSENFTGQENGEFLAGGGYRDDNRADFVGWAHGFNRQNGEFTRRNSQSRDGRAHSREAYPRNSWRNEEKWSDGEAHQRYGQWRNERGNS</sequence>
<feature type="compositionally biased region" description="Polar residues" evidence="3">
    <location>
        <begin position="264"/>
        <end position="288"/>
    </location>
</feature>
<feature type="region of interest" description="Disordered" evidence="3">
    <location>
        <begin position="426"/>
        <end position="477"/>
    </location>
</feature>
<organism evidence="6 7">
    <name type="scientific">Cinchona calisaya</name>
    <dbReference type="NCBI Taxonomy" id="153742"/>
    <lineage>
        <taxon>Eukaryota</taxon>
        <taxon>Viridiplantae</taxon>
        <taxon>Streptophyta</taxon>
        <taxon>Embryophyta</taxon>
        <taxon>Tracheophyta</taxon>
        <taxon>Spermatophyta</taxon>
        <taxon>Magnoliopsida</taxon>
        <taxon>eudicotyledons</taxon>
        <taxon>Gunneridae</taxon>
        <taxon>Pentapetalae</taxon>
        <taxon>asterids</taxon>
        <taxon>lamiids</taxon>
        <taxon>Gentianales</taxon>
        <taxon>Rubiaceae</taxon>
        <taxon>Cinchonoideae</taxon>
        <taxon>Cinchoneae</taxon>
        <taxon>Cinchona</taxon>
    </lineage>
</organism>
<feature type="compositionally biased region" description="Basic and acidic residues" evidence="3">
    <location>
        <begin position="429"/>
        <end position="477"/>
    </location>
</feature>
<evidence type="ECO:0000313" key="6">
    <source>
        <dbReference type="EMBL" id="KAL3511037.1"/>
    </source>
</evidence>
<dbReference type="Gene3D" id="3.10.450.50">
    <property type="match status" value="1"/>
</dbReference>
<name>A0ABD2YYW2_9GENT</name>
<evidence type="ECO:0000259" key="5">
    <source>
        <dbReference type="PROSITE" id="PS50177"/>
    </source>
</evidence>
<dbReference type="CDD" id="cd00590">
    <property type="entry name" value="RRM_SF"/>
    <property type="match status" value="1"/>
</dbReference>
<feature type="domain" description="NTF2" evidence="5">
    <location>
        <begin position="20"/>
        <end position="136"/>
    </location>
</feature>
<feature type="region of interest" description="Disordered" evidence="3">
    <location>
        <begin position="147"/>
        <end position="174"/>
    </location>
</feature>
<dbReference type="GO" id="GO:0003723">
    <property type="term" value="F:RNA binding"/>
    <property type="evidence" value="ECO:0007669"/>
    <property type="project" value="UniProtKB-UniRule"/>
</dbReference>
<dbReference type="PROSITE" id="PS50102">
    <property type="entry name" value="RRM"/>
    <property type="match status" value="1"/>
</dbReference>
<dbReference type="InterPro" id="IPR035979">
    <property type="entry name" value="RBD_domain_sf"/>
</dbReference>
<dbReference type="FunFam" id="3.10.450.50:FF:000003">
    <property type="entry name" value="Nuclear transport factor 2 family protein"/>
    <property type="match status" value="1"/>
</dbReference>
<dbReference type="PROSITE" id="PS50177">
    <property type="entry name" value="NTF2_DOMAIN"/>
    <property type="match status" value="1"/>
</dbReference>
<dbReference type="PANTHER" id="PTHR10693">
    <property type="entry name" value="RAS GTPASE-ACTIVATING PROTEIN-BINDING PROTEIN"/>
    <property type="match status" value="1"/>
</dbReference>
<dbReference type="GO" id="GO:0005737">
    <property type="term" value="C:cytoplasm"/>
    <property type="evidence" value="ECO:0007669"/>
    <property type="project" value="UniProtKB-ARBA"/>
</dbReference>
<dbReference type="AlphaFoldDB" id="A0ABD2YYW2"/>